<protein>
    <recommendedName>
        <fullName evidence="6">FeoB-associated Cys-rich membrane protein</fullName>
    </recommendedName>
</protein>
<keyword evidence="5" id="KW-1185">Reference proteome</keyword>
<evidence type="ECO:0000256" key="1">
    <source>
        <dbReference type="SAM" id="Phobius"/>
    </source>
</evidence>
<keyword evidence="1" id="KW-0812">Transmembrane</keyword>
<reference evidence="3 5" key="1">
    <citation type="submission" date="2016-08" db="EMBL/GenBank/DDBJ databases">
        <title>Characterization of Isolates of Eisenbergiella tayi Derived from Blood Cultures, Using Whole Genome Sequencing.</title>
        <authorList>
            <person name="Bernier A.-M."/>
            <person name="Burdz T."/>
            <person name="Wiebe D."/>
            <person name="Bernard K."/>
        </authorList>
    </citation>
    <scope>NUCLEOTIDE SEQUENCE [LARGE SCALE GENOMIC DNA]</scope>
    <source>
        <strain evidence="3 5">NML120146</strain>
    </source>
</reference>
<comment type="caution">
    <text evidence="2">The sequence shown here is derived from an EMBL/GenBank/DDBJ whole genome shotgun (WGS) entry which is preliminary data.</text>
</comment>
<evidence type="ECO:0000313" key="2">
    <source>
        <dbReference type="EMBL" id="ODR51857.1"/>
    </source>
</evidence>
<dbReference type="EMBL" id="MEHD01000023">
    <property type="protein sequence ID" value="ODR56574.1"/>
    <property type="molecule type" value="Genomic_DNA"/>
</dbReference>
<reference evidence="2 4" key="2">
    <citation type="submission" date="2016-08" db="EMBL/GenBank/DDBJ databases">
        <authorList>
            <person name="Seilhamer J.J."/>
        </authorList>
    </citation>
    <scope>NUCLEOTIDE SEQUENCE [LARGE SCALE GENOMIC DNA]</scope>
    <source>
        <strain evidence="2 4">NML150140-1</strain>
    </source>
</reference>
<dbReference type="Pfam" id="PF12669">
    <property type="entry name" value="FeoB_associated"/>
    <property type="match status" value="1"/>
</dbReference>
<dbReference type="Proteomes" id="UP000094869">
    <property type="component" value="Unassembled WGS sequence"/>
</dbReference>
<dbReference type="EMBL" id="MEHA01000008">
    <property type="protein sequence ID" value="ODR51857.1"/>
    <property type="molecule type" value="Genomic_DNA"/>
</dbReference>
<proteinExistence type="predicted"/>
<keyword evidence="1" id="KW-1133">Transmembrane helix</keyword>
<evidence type="ECO:0000313" key="5">
    <source>
        <dbReference type="Proteomes" id="UP000094869"/>
    </source>
</evidence>
<organism evidence="2 4">
    <name type="scientific">Eisenbergiella tayi</name>
    <dbReference type="NCBI Taxonomy" id="1432052"/>
    <lineage>
        <taxon>Bacteria</taxon>
        <taxon>Bacillati</taxon>
        <taxon>Bacillota</taxon>
        <taxon>Clostridia</taxon>
        <taxon>Lachnospirales</taxon>
        <taxon>Lachnospiraceae</taxon>
        <taxon>Eisenbergiella</taxon>
    </lineage>
</organism>
<dbReference type="AlphaFoldDB" id="A0A1E3UI45"/>
<sequence>MITILKKKKEMENMTFLINNIGTILTGAVLLIIVALVLRIMIRDKKTGKGGCGGSCGGCSNACACQGSVKSGKAK</sequence>
<feature type="transmembrane region" description="Helical" evidence="1">
    <location>
        <begin position="16"/>
        <end position="38"/>
    </location>
</feature>
<gene>
    <name evidence="2" type="ORF">BEI59_13180</name>
    <name evidence="3" type="ORF">BEI63_13845</name>
</gene>
<accession>A0A1E3UI45</accession>
<dbReference type="Proteomes" id="UP000094271">
    <property type="component" value="Unassembled WGS sequence"/>
</dbReference>
<keyword evidence="1" id="KW-0472">Membrane</keyword>
<evidence type="ECO:0008006" key="6">
    <source>
        <dbReference type="Google" id="ProtNLM"/>
    </source>
</evidence>
<name>A0A1E3UI45_9FIRM</name>
<evidence type="ECO:0000313" key="3">
    <source>
        <dbReference type="EMBL" id="ODR56574.1"/>
    </source>
</evidence>
<evidence type="ECO:0000313" key="4">
    <source>
        <dbReference type="Proteomes" id="UP000094271"/>
    </source>
</evidence>